<accession>A0A015ZC68</accession>
<dbReference type="Pfam" id="PF09346">
    <property type="entry name" value="SMI1_KNR4"/>
    <property type="match status" value="2"/>
</dbReference>
<dbReference type="InterPro" id="IPR037883">
    <property type="entry name" value="Knr4/Smi1-like_sf"/>
</dbReference>
<dbReference type="RefSeq" id="WP_008669248.1">
    <property type="nucleotide sequence ID" value="NZ_JGDM01000162.1"/>
</dbReference>
<protein>
    <submittedName>
        <fullName evidence="3">SMI1 / KNR4 family protein</fullName>
    </submittedName>
</protein>
<dbReference type="SMART" id="SM00860">
    <property type="entry name" value="SMI1_KNR4"/>
    <property type="match status" value="2"/>
</dbReference>
<dbReference type="InterPro" id="IPR018958">
    <property type="entry name" value="Knr4/Smi1-like_dom"/>
</dbReference>
<feature type="domain" description="Knr4/Smi1-like" evidence="1">
    <location>
        <begin position="16"/>
        <end position="154"/>
    </location>
</feature>
<comment type="caution">
    <text evidence="3">The sequence shown here is derived from an EMBL/GenBank/DDBJ whole genome shotgun (WGS) entry which is preliminary data.</text>
</comment>
<dbReference type="SUPFAM" id="SSF160631">
    <property type="entry name" value="SMI1/KNR4-like"/>
    <property type="match status" value="2"/>
</dbReference>
<evidence type="ECO:0000313" key="4">
    <source>
        <dbReference type="Proteomes" id="UP000022272"/>
    </source>
</evidence>
<gene>
    <name evidence="3" type="ORF">M076_4943</name>
    <name evidence="2" type="ORF">M076_5225</name>
</gene>
<dbReference type="AlphaFoldDB" id="A0A015ZC68"/>
<evidence type="ECO:0000313" key="3">
    <source>
        <dbReference type="EMBL" id="EXZ41942.1"/>
    </source>
</evidence>
<evidence type="ECO:0000259" key="1">
    <source>
        <dbReference type="SMART" id="SM00860"/>
    </source>
</evidence>
<organism evidence="3 4">
    <name type="scientific">Bacteroides fragilis str. 2-F-2 #4</name>
    <dbReference type="NCBI Taxonomy" id="1339280"/>
    <lineage>
        <taxon>Bacteria</taxon>
        <taxon>Pseudomonadati</taxon>
        <taxon>Bacteroidota</taxon>
        <taxon>Bacteroidia</taxon>
        <taxon>Bacteroidales</taxon>
        <taxon>Bacteroidaceae</taxon>
        <taxon>Bacteroides</taxon>
    </lineage>
</organism>
<sequence>MELNKIKDSLIHIDKQLSEDDWKEVEQKLYCTIPSCVKNFYNTVNGGLTIGNLFLLNGDEQITIKKFMPIKYNADFHNAPESTMEGMTLIQRSHQTIGSHELIIGITAGRPNRICVNVKTGVVELYPLIGLNKDAFIFDPPIFISSSFDQFLSMLKYEPKESDDNLIRKERTSKEKLKIETSAKKLSSEDWLEFEKNTKFKLPTTMKNFYLKNNGGMPNLNFFSPQDEDMDEVEINIFLPIKYPLKGIQTIEETSRSLWERNMISKSFLPFAIDSGNNLYAIHNKTLCIYYIVMDIWHNEWSCEENFKANSTKIASSFRYFITHLIPEE</sequence>
<name>A0A015ZC68_BACFG</name>
<feature type="domain" description="Knr4/Smi1-like" evidence="1">
    <location>
        <begin position="185"/>
        <end position="324"/>
    </location>
</feature>
<reference evidence="3 4" key="1">
    <citation type="submission" date="2014-02" db="EMBL/GenBank/DDBJ databases">
        <authorList>
            <person name="Sears C."/>
            <person name="Carroll K."/>
            <person name="Sack B.R."/>
            <person name="Qadri F."/>
            <person name="Myers L.L."/>
            <person name="Chung G.-T."/>
            <person name="Escheverria P."/>
            <person name="Fraser C.M."/>
            <person name="Sadzewicz L."/>
            <person name="Shefchek K.A."/>
            <person name="Tallon L."/>
            <person name="Das S.P."/>
            <person name="Daugherty S."/>
            <person name="Mongodin E.F."/>
        </authorList>
    </citation>
    <scope>NUCLEOTIDE SEQUENCE [LARGE SCALE GENOMIC DNA]</scope>
    <source>
        <strain evidence="3 4">2-F-2 #4</strain>
    </source>
</reference>
<dbReference type="EMBL" id="JGDM01000207">
    <property type="protein sequence ID" value="EXZ41664.1"/>
    <property type="molecule type" value="Genomic_DNA"/>
</dbReference>
<dbReference type="PATRIC" id="fig|1339280.3.peg.4702"/>
<dbReference type="Gene3D" id="3.40.1580.10">
    <property type="entry name" value="SMI1/KNR4-like"/>
    <property type="match status" value="2"/>
</dbReference>
<proteinExistence type="predicted"/>
<dbReference type="Proteomes" id="UP000022272">
    <property type="component" value="Unassembled WGS sequence"/>
</dbReference>
<evidence type="ECO:0000313" key="2">
    <source>
        <dbReference type="EMBL" id="EXZ41664.1"/>
    </source>
</evidence>
<dbReference type="EMBL" id="JGDM01000162">
    <property type="protein sequence ID" value="EXZ41942.1"/>
    <property type="molecule type" value="Genomic_DNA"/>
</dbReference>